<evidence type="ECO:0000313" key="3">
    <source>
        <dbReference type="Proteomes" id="UP001241848"/>
    </source>
</evidence>
<dbReference type="RefSeq" id="WP_305757064.1">
    <property type="nucleotide sequence ID" value="NZ_JAPCKK010000034.1"/>
</dbReference>
<gene>
    <name evidence="2" type="ORF">OIN60_22315</name>
</gene>
<evidence type="ECO:0000313" key="2">
    <source>
        <dbReference type="EMBL" id="MDP4099455.1"/>
    </source>
</evidence>
<accession>A0ABT9FXT6</accession>
<feature type="region of interest" description="Disordered" evidence="1">
    <location>
        <begin position="55"/>
        <end position="90"/>
    </location>
</feature>
<dbReference type="EMBL" id="JAPCKK010000034">
    <property type="protein sequence ID" value="MDP4099455.1"/>
    <property type="molecule type" value="Genomic_DNA"/>
</dbReference>
<evidence type="ECO:0000256" key="1">
    <source>
        <dbReference type="SAM" id="MobiDB-lite"/>
    </source>
</evidence>
<keyword evidence="3" id="KW-1185">Reference proteome</keyword>
<protein>
    <submittedName>
        <fullName evidence="2">Uncharacterized protein</fullName>
    </submittedName>
</protein>
<organism evidence="2 3">
    <name type="scientific">Paenibacillus zeirhizosphaerae</name>
    <dbReference type="NCBI Taxonomy" id="2987519"/>
    <lineage>
        <taxon>Bacteria</taxon>
        <taxon>Bacillati</taxon>
        <taxon>Bacillota</taxon>
        <taxon>Bacilli</taxon>
        <taxon>Bacillales</taxon>
        <taxon>Paenibacillaceae</taxon>
        <taxon>Paenibacillus</taxon>
    </lineage>
</organism>
<name>A0ABT9FXT6_9BACL</name>
<feature type="compositionally biased region" description="Basic and acidic residues" evidence="1">
    <location>
        <begin position="55"/>
        <end position="70"/>
    </location>
</feature>
<dbReference type="Proteomes" id="UP001241848">
    <property type="component" value="Unassembled WGS sequence"/>
</dbReference>
<comment type="caution">
    <text evidence="2">The sequence shown here is derived from an EMBL/GenBank/DDBJ whole genome shotgun (WGS) entry which is preliminary data.</text>
</comment>
<proteinExistence type="predicted"/>
<reference evidence="2 3" key="1">
    <citation type="submission" date="2022-10" db="EMBL/GenBank/DDBJ databases">
        <title>Paenibacillus description and whole genome data of maize root bacterial community.</title>
        <authorList>
            <person name="Marton D."/>
            <person name="Farkas M."/>
            <person name="Cserhati M."/>
        </authorList>
    </citation>
    <scope>NUCLEOTIDE SEQUENCE [LARGE SCALE GENOMIC DNA]</scope>
    <source>
        <strain evidence="2 3">P96</strain>
    </source>
</reference>
<sequence>MNRERRLQSAAASWIKTYHGSSYIRGYRKHFGVNAETAITELRMLGVQLSDDAVRKAKESEQAAAREKQLRKEKRRKRQQEPQRGEDSWSDETFAYIAGYTGWGVPYGVTWEEMESFADQESLYATLPHRNWGQQGGMDSGKDATGFMIERQEGDE</sequence>